<name>A0A428KFK0_9BACT</name>
<keyword evidence="2" id="KW-1185">Reference proteome</keyword>
<organism evidence="1 2">
    <name type="scientific">Hymenobacter rigui</name>
    <dbReference type="NCBI Taxonomy" id="334424"/>
    <lineage>
        <taxon>Bacteria</taxon>
        <taxon>Pseudomonadati</taxon>
        <taxon>Bacteroidota</taxon>
        <taxon>Cytophagia</taxon>
        <taxon>Cytophagales</taxon>
        <taxon>Hymenobacteraceae</taxon>
        <taxon>Hymenobacter</taxon>
    </lineage>
</organism>
<dbReference type="OrthoDB" id="883407at2"/>
<dbReference type="Proteomes" id="UP000273500">
    <property type="component" value="Unassembled WGS sequence"/>
</dbReference>
<sequence>MSKQLFFPPISLTDARTGKRVRVQALPEGAALVPAPEPILGYTYQQGHLTVYVRGTMPPELRTARQEGSTHQEVLLVPELPSGIREIDWTDCRREFQLLLPQAA</sequence>
<dbReference type="RefSeq" id="WP_125423813.1">
    <property type="nucleotide sequence ID" value="NZ_RWIT01000015.1"/>
</dbReference>
<evidence type="ECO:0000313" key="2">
    <source>
        <dbReference type="Proteomes" id="UP000273500"/>
    </source>
</evidence>
<accession>A0A428KFK0</accession>
<evidence type="ECO:0000313" key="1">
    <source>
        <dbReference type="EMBL" id="RSK45200.1"/>
    </source>
</evidence>
<proteinExistence type="predicted"/>
<dbReference type="AlphaFoldDB" id="A0A428KFK0"/>
<gene>
    <name evidence="1" type="ORF">EI291_18995</name>
</gene>
<comment type="caution">
    <text evidence="1">The sequence shown here is derived from an EMBL/GenBank/DDBJ whole genome shotgun (WGS) entry which is preliminary data.</text>
</comment>
<protein>
    <submittedName>
        <fullName evidence="1">Uncharacterized protein</fullName>
    </submittedName>
</protein>
<reference evidence="1 2" key="1">
    <citation type="submission" date="2018-12" db="EMBL/GenBank/DDBJ databases">
        <authorList>
            <person name="Feng G."/>
            <person name="Zhu H."/>
        </authorList>
    </citation>
    <scope>NUCLEOTIDE SEQUENCE [LARGE SCALE GENOMIC DNA]</scope>
    <source>
        <strain evidence="1 2">KCTC 12533</strain>
    </source>
</reference>
<dbReference type="EMBL" id="RWIT01000015">
    <property type="protein sequence ID" value="RSK45200.1"/>
    <property type="molecule type" value="Genomic_DNA"/>
</dbReference>